<evidence type="ECO:0000256" key="3">
    <source>
        <dbReference type="ARBA" id="ARBA00022729"/>
    </source>
</evidence>
<keyword evidence="8" id="KW-0676">Redox-active center</keyword>
<dbReference type="AlphaFoldDB" id="A0A4W3GPW5"/>
<name>A0A4W3GPW5_CALMI</name>
<evidence type="ECO:0000256" key="4">
    <source>
        <dbReference type="ARBA" id="ARBA00022824"/>
    </source>
</evidence>
<reference evidence="12" key="3">
    <citation type="journal article" date="2014" name="Nature">
        <title>Elephant shark genome provides unique insights into gnathostome evolution.</title>
        <authorList>
            <consortium name="International Elephant Shark Genome Sequencing Consortium"/>
            <person name="Venkatesh B."/>
            <person name="Lee A.P."/>
            <person name="Ravi V."/>
            <person name="Maurya A.K."/>
            <person name="Lian M.M."/>
            <person name="Swann J.B."/>
            <person name="Ohta Y."/>
            <person name="Flajnik M.F."/>
            <person name="Sutoh Y."/>
            <person name="Kasahara M."/>
            <person name="Hoon S."/>
            <person name="Gangu V."/>
            <person name="Roy S.W."/>
            <person name="Irimia M."/>
            <person name="Korzh V."/>
            <person name="Kondrychyn I."/>
            <person name="Lim Z.W."/>
            <person name="Tay B.H."/>
            <person name="Tohari S."/>
            <person name="Kong K.W."/>
            <person name="Ho S."/>
            <person name="Lorente-Galdos B."/>
            <person name="Quilez J."/>
            <person name="Marques-Bonet T."/>
            <person name="Raney B.J."/>
            <person name="Ingham P.W."/>
            <person name="Tay A."/>
            <person name="Hillier L.W."/>
            <person name="Minx P."/>
            <person name="Boehm T."/>
            <person name="Wilson R.K."/>
            <person name="Brenner S."/>
            <person name="Warren W.C."/>
        </authorList>
    </citation>
    <scope>NUCLEOTIDE SEQUENCE [LARGE SCALE GENOMIC DNA]</scope>
</reference>
<reference evidence="12" key="2">
    <citation type="journal article" date="2007" name="PLoS Biol.">
        <title>Survey sequencing and comparative analysis of the elephant shark (Callorhinchus milii) genome.</title>
        <authorList>
            <person name="Venkatesh B."/>
            <person name="Kirkness E.F."/>
            <person name="Loh Y.H."/>
            <person name="Halpern A.L."/>
            <person name="Lee A.P."/>
            <person name="Johnson J."/>
            <person name="Dandona N."/>
            <person name="Viswanathan L.D."/>
            <person name="Tay A."/>
            <person name="Venter J.C."/>
            <person name="Strausberg R.L."/>
            <person name="Brenner S."/>
        </authorList>
    </citation>
    <scope>NUCLEOTIDE SEQUENCE [LARGE SCALE GENOMIC DNA]</scope>
</reference>
<dbReference type="InterPro" id="IPR036249">
    <property type="entry name" value="Thioredoxin-like_sf"/>
</dbReference>
<evidence type="ECO:0000313" key="11">
    <source>
        <dbReference type="Ensembl" id="ENSCMIP00000000149.1"/>
    </source>
</evidence>
<evidence type="ECO:0000256" key="2">
    <source>
        <dbReference type="ARBA" id="ARBA00022448"/>
    </source>
</evidence>
<evidence type="ECO:0000256" key="1">
    <source>
        <dbReference type="ARBA" id="ARBA00004389"/>
    </source>
</evidence>
<accession>A0A4W3GPW5</accession>
<reference evidence="11" key="4">
    <citation type="submission" date="2025-08" db="UniProtKB">
        <authorList>
            <consortium name="Ensembl"/>
        </authorList>
    </citation>
    <scope>IDENTIFICATION</scope>
</reference>
<dbReference type="PANTHER" id="PTHR46107:SF1">
    <property type="entry name" value="THIOREDOXIN-RELATED TRANSMEMBRANE PROTEIN 4"/>
    <property type="match status" value="1"/>
</dbReference>
<dbReference type="Pfam" id="PF00085">
    <property type="entry name" value="Thioredoxin"/>
    <property type="match status" value="1"/>
</dbReference>
<dbReference type="GeneTree" id="ENSGT00940000160301"/>
<keyword evidence="4" id="KW-0256">Endoplasmic reticulum</keyword>
<dbReference type="SUPFAM" id="SSF52833">
    <property type="entry name" value="Thioredoxin-like"/>
    <property type="match status" value="1"/>
</dbReference>
<evidence type="ECO:0000256" key="6">
    <source>
        <dbReference type="ARBA" id="ARBA00022989"/>
    </source>
</evidence>
<evidence type="ECO:0000256" key="7">
    <source>
        <dbReference type="ARBA" id="ARBA00023157"/>
    </source>
</evidence>
<reference evidence="11" key="5">
    <citation type="submission" date="2025-09" db="UniProtKB">
        <authorList>
            <consortium name="Ensembl"/>
        </authorList>
    </citation>
    <scope>IDENTIFICATION</scope>
</reference>
<proteinExistence type="predicted"/>
<dbReference type="Proteomes" id="UP000314986">
    <property type="component" value="Unassembled WGS sequence"/>
</dbReference>
<dbReference type="GO" id="GO:0005789">
    <property type="term" value="C:endoplasmic reticulum membrane"/>
    <property type="evidence" value="ECO:0007669"/>
    <property type="project" value="UniProtKB-SubCell"/>
</dbReference>
<dbReference type="InParanoid" id="A0A4W3GPW5"/>
<evidence type="ECO:0000256" key="8">
    <source>
        <dbReference type="ARBA" id="ARBA00023284"/>
    </source>
</evidence>
<keyword evidence="3" id="KW-0732">Signal</keyword>
<dbReference type="GO" id="GO:0015036">
    <property type="term" value="F:disulfide oxidoreductase activity"/>
    <property type="evidence" value="ECO:0007669"/>
    <property type="project" value="TreeGrafter"/>
</dbReference>
<keyword evidence="6 9" id="KW-1133">Transmembrane helix</keyword>
<protein>
    <submittedName>
        <fullName evidence="11">Thioredoxin-related transmembrane protein 4-like</fullName>
    </submittedName>
</protein>
<dbReference type="InterPro" id="IPR052454">
    <property type="entry name" value="TMX_domain-containing"/>
</dbReference>
<dbReference type="STRING" id="7868.ENSCMIP00000000149"/>
<reference evidence="12" key="1">
    <citation type="journal article" date="2006" name="Science">
        <title>Ancient noncoding elements conserved in the human genome.</title>
        <authorList>
            <person name="Venkatesh B."/>
            <person name="Kirkness E.F."/>
            <person name="Loh Y.H."/>
            <person name="Halpern A.L."/>
            <person name="Lee A.P."/>
            <person name="Johnson J."/>
            <person name="Dandona N."/>
            <person name="Viswanathan L.D."/>
            <person name="Tay A."/>
            <person name="Venter J.C."/>
            <person name="Strausberg R.L."/>
            <person name="Brenner S."/>
        </authorList>
    </citation>
    <scope>NUCLEOTIDE SEQUENCE [LARGE SCALE GENOMIC DNA]</scope>
</reference>
<dbReference type="OMA" id="EFRHPQG"/>
<organism evidence="11 12">
    <name type="scientific">Callorhinchus milii</name>
    <name type="common">Ghost shark</name>
    <dbReference type="NCBI Taxonomy" id="7868"/>
    <lineage>
        <taxon>Eukaryota</taxon>
        <taxon>Metazoa</taxon>
        <taxon>Chordata</taxon>
        <taxon>Craniata</taxon>
        <taxon>Vertebrata</taxon>
        <taxon>Chondrichthyes</taxon>
        <taxon>Holocephali</taxon>
        <taxon>Chimaeriformes</taxon>
        <taxon>Callorhinchidae</taxon>
        <taxon>Callorhinchus</taxon>
    </lineage>
</organism>
<sequence>MMDCMASCVPMAHLGHNSSSLRSHAPWCPACQQIQADWEKLGKLSETIGIRVGKVDVTREPGLSGRFFVTTLPTIYHAKDGVFRKYHGSRVLQDFQSFVTEKKWETLESISGWKSPSSFAMSGMAGLFRLSVWIRVIHSYLTETLGIPVWGSYIAFAMVTLLAGLILGLILVLIADCLCPTKSKYKSQVTGKNDTVFHSMVMCSDVCISNSAYNVQCFKVLHR</sequence>
<evidence type="ECO:0000256" key="9">
    <source>
        <dbReference type="SAM" id="Phobius"/>
    </source>
</evidence>
<feature type="transmembrane region" description="Helical" evidence="9">
    <location>
        <begin position="153"/>
        <end position="178"/>
    </location>
</feature>
<evidence type="ECO:0000313" key="12">
    <source>
        <dbReference type="Proteomes" id="UP000314986"/>
    </source>
</evidence>
<feature type="domain" description="Thioredoxin" evidence="10">
    <location>
        <begin position="24"/>
        <end position="100"/>
    </location>
</feature>
<keyword evidence="9" id="KW-0812">Transmembrane</keyword>
<dbReference type="InterPro" id="IPR013766">
    <property type="entry name" value="Thioredoxin_domain"/>
</dbReference>
<dbReference type="Gene3D" id="3.40.30.10">
    <property type="entry name" value="Glutaredoxin"/>
    <property type="match status" value="1"/>
</dbReference>
<evidence type="ECO:0000256" key="5">
    <source>
        <dbReference type="ARBA" id="ARBA00022982"/>
    </source>
</evidence>
<evidence type="ECO:0000259" key="10">
    <source>
        <dbReference type="Pfam" id="PF00085"/>
    </source>
</evidence>
<comment type="subcellular location">
    <subcellularLocation>
        <location evidence="1">Endoplasmic reticulum membrane</location>
        <topology evidence="1">Single-pass membrane protein</topology>
    </subcellularLocation>
</comment>
<keyword evidence="12" id="KW-1185">Reference proteome</keyword>
<keyword evidence="5" id="KW-0249">Electron transport</keyword>
<keyword evidence="7" id="KW-1015">Disulfide bond</keyword>
<dbReference type="Ensembl" id="ENSCMIT00000000175.1">
    <property type="protein sequence ID" value="ENSCMIP00000000149.1"/>
    <property type="gene ID" value="ENSCMIG00000000120.1"/>
</dbReference>
<keyword evidence="9" id="KW-0472">Membrane</keyword>
<dbReference type="PANTHER" id="PTHR46107">
    <property type="entry name" value="DUMPY: SHORTER THAN WILD-TYPE"/>
    <property type="match status" value="1"/>
</dbReference>
<keyword evidence="2" id="KW-0813">Transport</keyword>